<evidence type="ECO:0000256" key="1">
    <source>
        <dbReference type="ARBA" id="ARBA00007749"/>
    </source>
</evidence>
<dbReference type="Proteomes" id="UP000037326">
    <property type="component" value="Unassembled WGS sequence"/>
</dbReference>
<protein>
    <recommendedName>
        <fullName evidence="5">Metallo-beta-lactamase domain-containing protein</fullName>
    </recommendedName>
</protein>
<dbReference type="CDD" id="cd07728">
    <property type="entry name" value="YtnP-like_MBL-fold"/>
    <property type="match status" value="1"/>
</dbReference>
<dbReference type="GO" id="GO:0046872">
    <property type="term" value="F:metal ion binding"/>
    <property type="evidence" value="ECO:0007669"/>
    <property type="project" value="UniProtKB-KW"/>
</dbReference>
<keyword evidence="3" id="KW-0378">Hydrolase</keyword>
<dbReference type="OrthoDB" id="9802897at2"/>
<dbReference type="PATRIC" id="fig|582475.4.peg.4162"/>
<evidence type="ECO:0000313" key="7">
    <source>
        <dbReference type="Proteomes" id="UP000037326"/>
    </source>
</evidence>
<dbReference type="InterPro" id="IPR036866">
    <property type="entry name" value="RibonucZ/Hydroxyglut_hydro"/>
</dbReference>
<evidence type="ECO:0000256" key="3">
    <source>
        <dbReference type="ARBA" id="ARBA00022801"/>
    </source>
</evidence>
<dbReference type="GeneID" id="96599638"/>
<organism evidence="6 7">
    <name type="scientific">Lysinibacillus xylanilyticus</name>
    <dbReference type="NCBI Taxonomy" id="582475"/>
    <lineage>
        <taxon>Bacteria</taxon>
        <taxon>Bacillati</taxon>
        <taxon>Bacillota</taxon>
        <taxon>Bacilli</taxon>
        <taxon>Bacillales</taxon>
        <taxon>Bacillaceae</taxon>
        <taxon>Lysinibacillus</taxon>
    </lineage>
</organism>
<comment type="similarity">
    <text evidence="1">Belongs to the metallo-beta-lactamase superfamily.</text>
</comment>
<keyword evidence="4" id="KW-0862">Zinc</keyword>
<sequence length="287" mass="32682">MDQLKFHSMSLSWLNGGVTCLDGGAMFGVVPKPLWSRKYPVNEKNQIELPTEPILIQYGGKNYIIDTGVGFNKLNEKQLRNFGVTEESTLAASLQELGLTTADIDAVLMTHLHFDHAGGLTQWEDDVLVPTFPNAKIFVTKIEWDEMRDPNIRSKNTYWKENWEPVQHLVETYEGTLEVAPGIEMIHTGGHSNGHAIIKLTQNGEVLLHMADIMPTHAHQNPLWVLAYDDYPMASVFAKERIMKEALANGYGFIFYHDAYYRMIKWDETGKEIVDKLERSRQAVITF</sequence>
<accession>A0A0K9F7P2</accession>
<dbReference type="SUPFAM" id="SSF56281">
    <property type="entry name" value="Metallo-hydrolase/oxidoreductase"/>
    <property type="match status" value="1"/>
</dbReference>
<feature type="domain" description="Metallo-beta-lactamase" evidence="5">
    <location>
        <begin position="50"/>
        <end position="251"/>
    </location>
</feature>
<name>A0A0K9F7P2_9BACI</name>
<gene>
    <name evidence="6" type="ORF">ACZ11_15530</name>
</gene>
<dbReference type="PANTHER" id="PTHR42978:SF6">
    <property type="entry name" value="QUORUM-QUENCHING LACTONASE YTNP-RELATED"/>
    <property type="match status" value="1"/>
</dbReference>
<proteinExistence type="inferred from homology"/>
<evidence type="ECO:0000259" key="5">
    <source>
        <dbReference type="SMART" id="SM00849"/>
    </source>
</evidence>
<reference evidence="7" key="1">
    <citation type="submission" date="2015-07" db="EMBL/GenBank/DDBJ databases">
        <authorList>
            <consortium name="Consortium for Microbial Forensics and Genomics (microFORGE)"/>
            <person name="Knight B.M."/>
            <person name="Roberts D.P."/>
            <person name="Lin D."/>
            <person name="Hari K."/>
            <person name="Fletcher J."/>
            <person name="Melcher U."/>
            <person name="Blagden T."/>
            <person name="Winegar R.A."/>
        </authorList>
    </citation>
    <scope>NUCLEOTIDE SEQUENCE [LARGE SCALE GENOMIC DNA]</scope>
    <source>
        <strain evidence="7">DSM 23493</strain>
    </source>
</reference>
<dbReference type="GO" id="GO:0016787">
    <property type="term" value="F:hydrolase activity"/>
    <property type="evidence" value="ECO:0007669"/>
    <property type="project" value="UniProtKB-KW"/>
</dbReference>
<dbReference type="RefSeq" id="WP_049667445.1">
    <property type="nucleotide sequence ID" value="NZ_JBIVOC010000003.1"/>
</dbReference>
<keyword evidence="2" id="KW-0479">Metal-binding</keyword>
<evidence type="ECO:0000256" key="4">
    <source>
        <dbReference type="ARBA" id="ARBA00022833"/>
    </source>
</evidence>
<dbReference type="InterPro" id="IPR051013">
    <property type="entry name" value="MBL_superfamily_lactonases"/>
</dbReference>
<dbReference type="PANTHER" id="PTHR42978">
    <property type="entry name" value="QUORUM-QUENCHING LACTONASE YTNP-RELATED-RELATED"/>
    <property type="match status" value="1"/>
</dbReference>
<dbReference type="EMBL" id="LFXJ01000008">
    <property type="protein sequence ID" value="KMY30116.1"/>
    <property type="molecule type" value="Genomic_DNA"/>
</dbReference>
<dbReference type="InterPro" id="IPR001279">
    <property type="entry name" value="Metallo-B-lactamas"/>
</dbReference>
<evidence type="ECO:0000313" key="6">
    <source>
        <dbReference type="EMBL" id="KMY30116.1"/>
    </source>
</evidence>
<comment type="caution">
    <text evidence="6">The sequence shown here is derived from an EMBL/GenBank/DDBJ whole genome shotgun (WGS) entry which is preliminary data.</text>
</comment>
<evidence type="ECO:0000256" key="2">
    <source>
        <dbReference type="ARBA" id="ARBA00022723"/>
    </source>
</evidence>
<dbReference type="Pfam" id="PF00753">
    <property type="entry name" value="Lactamase_B"/>
    <property type="match status" value="1"/>
</dbReference>
<dbReference type="AlphaFoldDB" id="A0A0K9F7P2"/>
<dbReference type="Gene3D" id="3.60.15.10">
    <property type="entry name" value="Ribonuclease Z/Hydroxyacylglutathione hydrolase-like"/>
    <property type="match status" value="1"/>
</dbReference>
<dbReference type="SMART" id="SM00849">
    <property type="entry name" value="Lactamase_B"/>
    <property type="match status" value="1"/>
</dbReference>